<gene>
    <name evidence="3" type="ORF">GCM10011409_41630</name>
</gene>
<feature type="transmembrane region" description="Helical" evidence="2">
    <location>
        <begin position="12"/>
        <end position="34"/>
    </location>
</feature>
<keyword evidence="2" id="KW-0812">Transmembrane</keyword>
<proteinExistence type="predicted"/>
<evidence type="ECO:0000313" key="3">
    <source>
        <dbReference type="EMBL" id="GGB59906.1"/>
    </source>
</evidence>
<evidence type="ECO:0000313" key="4">
    <source>
        <dbReference type="Proteomes" id="UP000621492"/>
    </source>
</evidence>
<reference evidence="3" key="2">
    <citation type="submission" date="2020-09" db="EMBL/GenBank/DDBJ databases">
        <authorList>
            <person name="Sun Q."/>
            <person name="Zhou Y."/>
        </authorList>
    </citation>
    <scope>NUCLEOTIDE SEQUENCE</scope>
    <source>
        <strain evidence="3">CGMCC 1.15454</strain>
    </source>
</reference>
<dbReference type="Proteomes" id="UP000621492">
    <property type="component" value="Unassembled WGS sequence"/>
</dbReference>
<evidence type="ECO:0000256" key="2">
    <source>
        <dbReference type="SAM" id="Phobius"/>
    </source>
</evidence>
<dbReference type="AlphaFoldDB" id="A0A9W5U170"/>
<accession>A0A9W5U170</accession>
<protein>
    <submittedName>
        <fullName evidence="3">Uncharacterized protein</fullName>
    </submittedName>
</protein>
<keyword evidence="2" id="KW-1133">Transmembrane helix</keyword>
<evidence type="ECO:0000256" key="1">
    <source>
        <dbReference type="SAM" id="MobiDB-lite"/>
    </source>
</evidence>
<dbReference type="RefSeq" id="WP_250889727.1">
    <property type="nucleotide sequence ID" value="NZ_BMJD01000057.1"/>
</dbReference>
<organism evidence="3 4">
    <name type="scientific">Lentibacillus populi</name>
    <dbReference type="NCBI Taxonomy" id="1827502"/>
    <lineage>
        <taxon>Bacteria</taxon>
        <taxon>Bacillati</taxon>
        <taxon>Bacillota</taxon>
        <taxon>Bacilli</taxon>
        <taxon>Bacillales</taxon>
        <taxon>Bacillaceae</taxon>
        <taxon>Lentibacillus</taxon>
    </lineage>
</organism>
<sequence>MGKHGRKMGWFGWTFTTVILVVLAGSLLFFSNLFHLDLTAFFDRDQQKTVAKEEKDKTDNNKEAKAKETVDKVEEVQDTVGQSHKEIGKFVSDMHDFYNETTGYGAINSLDWDEQTKQAEKVSVGIDEEITSVKSDVLRTDLEHIKQTADTVLSKKTTDSVRNLHRLFHDLDIALNDYNGYDKIWGVTETLKAVHN</sequence>
<reference evidence="3" key="1">
    <citation type="journal article" date="2014" name="Int. J. Syst. Evol. Microbiol.">
        <title>Complete genome sequence of Corynebacterium casei LMG S-19264T (=DSM 44701T), isolated from a smear-ripened cheese.</title>
        <authorList>
            <consortium name="US DOE Joint Genome Institute (JGI-PGF)"/>
            <person name="Walter F."/>
            <person name="Albersmeier A."/>
            <person name="Kalinowski J."/>
            <person name="Ruckert C."/>
        </authorList>
    </citation>
    <scope>NUCLEOTIDE SEQUENCE</scope>
    <source>
        <strain evidence="3">CGMCC 1.15454</strain>
    </source>
</reference>
<comment type="caution">
    <text evidence="3">The sequence shown here is derived from an EMBL/GenBank/DDBJ whole genome shotgun (WGS) entry which is preliminary data.</text>
</comment>
<feature type="region of interest" description="Disordered" evidence="1">
    <location>
        <begin position="51"/>
        <end position="70"/>
    </location>
</feature>
<name>A0A9W5U170_9BACI</name>
<keyword evidence="2" id="KW-0472">Membrane</keyword>
<dbReference type="EMBL" id="BMJD01000057">
    <property type="protein sequence ID" value="GGB59906.1"/>
    <property type="molecule type" value="Genomic_DNA"/>
</dbReference>
<keyword evidence="4" id="KW-1185">Reference proteome</keyword>